<dbReference type="GO" id="GO:0005737">
    <property type="term" value="C:cytoplasm"/>
    <property type="evidence" value="ECO:0007669"/>
    <property type="project" value="TreeGrafter"/>
</dbReference>
<feature type="compositionally biased region" description="Low complexity" evidence="1">
    <location>
        <begin position="67"/>
        <end position="84"/>
    </location>
</feature>
<dbReference type="PANTHER" id="PTHR11977">
    <property type="entry name" value="VILLIN"/>
    <property type="match status" value="1"/>
</dbReference>
<dbReference type="Proteomes" id="UP000803844">
    <property type="component" value="Unassembled WGS sequence"/>
</dbReference>
<dbReference type="InterPro" id="IPR007122">
    <property type="entry name" value="Villin/Gelsolin"/>
</dbReference>
<comment type="caution">
    <text evidence="3">The sequence shown here is derived from an EMBL/GenBank/DDBJ whole genome shotgun (WGS) entry which is preliminary data.</text>
</comment>
<name>A0A9P5CTM2_CRYP1</name>
<dbReference type="InterPro" id="IPR029006">
    <property type="entry name" value="ADF-H/Gelsolin-like_dom_sf"/>
</dbReference>
<dbReference type="SUPFAM" id="SSF55753">
    <property type="entry name" value="Actin depolymerizing proteins"/>
    <property type="match status" value="1"/>
</dbReference>
<dbReference type="EMBL" id="MU032344">
    <property type="protein sequence ID" value="KAF3769817.1"/>
    <property type="molecule type" value="Genomic_DNA"/>
</dbReference>
<proteinExistence type="predicted"/>
<dbReference type="RefSeq" id="XP_040780778.1">
    <property type="nucleotide sequence ID" value="XM_040922841.1"/>
</dbReference>
<dbReference type="GO" id="GO:0051014">
    <property type="term" value="P:actin filament severing"/>
    <property type="evidence" value="ECO:0007669"/>
    <property type="project" value="TreeGrafter"/>
</dbReference>
<dbReference type="GO" id="GO:0051016">
    <property type="term" value="P:barbed-end actin filament capping"/>
    <property type="evidence" value="ECO:0007669"/>
    <property type="project" value="TreeGrafter"/>
</dbReference>
<evidence type="ECO:0000313" key="4">
    <source>
        <dbReference type="Proteomes" id="UP000803844"/>
    </source>
</evidence>
<gene>
    <name evidence="3" type="ORF">M406DRAFT_354147</name>
</gene>
<dbReference type="Gene3D" id="3.40.20.10">
    <property type="entry name" value="Severin"/>
    <property type="match status" value="1"/>
</dbReference>
<sequence length="226" mass="24879">MEKVDSQPTMSVKNGAAVFDRSITSPKPQELEEKKPAPPPKPALEPLNLPPTSPSKTIPAKTVPIEPVAAASPSPLTSPTRSPSKSGSDVSAMLKDFFGNERPRREYRADAAEILMNRPRSGSTVQTQKAQLYQITEQGKRVPVPNHHERVLFEREMYLCSHTFTNAARKKVQEVYFWAGDEVPLSVIEDAQVFVNREARSLGGTLIKMSQGKETAEFIQALGGII</sequence>
<accession>A0A9P5CTM2</accession>
<keyword evidence="4" id="KW-1185">Reference proteome</keyword>
<dbReference type="AlphaFoldDB" id="A0A9P5CTM2"/>
<dbReference type="Pfam" id="PF25480">
    <property type="entry name" value="DUF7904"/>
    <property type="match status" value="1"/>
</dbReference>
<protein>
    <recommendedName>
        <fullName evidence="2">DUF7904 domain-containing protein</fullName>
    </recommendedName>
</protein>
<feature type="compositionally biased region" description="Polar residues" evidence="1">
    <location>
        <begin position="1"/>
        <end position="12"/>
    </location>
</feature>
<evidence type="ECO:0000313" key="3">
    <source>
        <dbReference type="EMBL" id="KAF3769817.1"/>
    </source>
</evidence>
<feature type="non-terminal residue" evidence="3">
    <location>
        <position position="226"/>
    </location>
</feature>
<dbReference type="GO" id="GO:0015629">
    <property type="term" value="C:actin cytoskeleton"/>
    <property type="evidence" value="ECO:0007669"/>
    <property type="project" value="TreeGrafter"/>
</dbReference>
<feature type="compositionally biased region" description="Pro residues" evidence="1">
    <location>
        <begin position="37"/>
        <end position="53"/>
    </location>
</feature>
<dbReference type="OrthoDB" id="6375767at2759"/>
<organism evidence="3 4">
    <name type="scientific">Cryphonectria parasitica (strain ATCC 38755 / EP155)</name>
    <dbReference type="NCBI Taxonomy" id="660469"/>
    <lineage>
        <taxon>Eukaryota</taxon>
        <taxon>Fungi</taxon>
        <taxon>Dikarya</taxon>
        <taxon>Ascomycota</taxon>
        <taxon>Pezizomycotina</taxon>
        <taxon>Sordariomycetes</taxon>
        <taxon>Sordariomycetidae</taxon>
        <taxon>Diaporthales</taxon>
        <taxon>Cryphonectriaceae</taxon>
        <taxon>Cryphonectria-Endothia species complex</taxon>
        <taxon>Cryphonectria</taxon>
    </lineage>
</organism>
<dbReference type="GeneID" id="63839970"/>
<dbReference type="GO" id="GO:0051015">
    <property type="term" value="F:actin filament binding"/>
    <property type="evidence" value="ECO:0007669"/>
    <property type="project" value="InterPro"/>
</dbReference>
<feature type="region of interest" description="Disordered" evidence="1">
    <location>
        <begin position="1"/>
        <end position="91"/>
    </location>
</feature>
<dbReference type="PANTHER" id="PTHR11977:SF133">
    <property type="entry name" value="DUF4045 DOMAIN-CONTAINING PROTEIN"/>
    <property type="match status" value="1"/>
</dbReference>
<evidence type="ECO:0000256" key="1">
    <source>
        <dbReference type="SAM" id="MobiDB-lite"/>
    </source>
</evidence>
<dbReference type="GO" id="GO:0008154">
    <property type="term" value="P:actin polymerization or depolymerization"/>
    <property type="evidence" value="ECO:0007669"/>
    <property type="project" value="TreeGrafter"/>
</dbReference>
<feature type="domain" description="DUF7904" evidence="2">
    <location>
        <begin position="131"/>
        <end position="226"/>
    </location>
</feature>
<dbReference type="GO" id="GO:0005546">
    <property type="term" value="F:phosphatidylinositol-4,5-bisphosphate binding"/>
    <property type="evidence" value="ECO:0007669"/>
    <property type="project" value="TreeGrafter"/>
</dbReference>
<dbReference type="InterPro" id="IPR057226">
    <property type="entry name" value="DUF7904"/>
</dbReference>
<evidence type="ECO:0000259" key="2">
    <source>
        <dbReference type="Pfam" id="PF25480"/>
    </source>
</evidence>
<reference evidence="3" key="1">
    <citation type="journal article" date="2020" name="Phytopathology">
        <title>Genome sequence of the chestnut blight fungus Cryphonectria parasitica EP155: A fundamental resource for an archetypical invasive plant pathogen.</title>
        <authorList>
            <person name="Crouch J.A."/>
            <person name="Dawe A."/>
            <person name="Aerts A."/>
            <person name="Barry K."/>
            <person name="Churchill A.C.L."/>
            <person name="Grimwood J."/>
            <person name="Hillman B."/>
            <person name="Milgroom M.G."/>
            <person name="Pangilinan J."/>
            <person name="Smith M."/>
            <person name="Salamov A."/>
            <person name="Schmutz J."/>
            <person name="Yadav J."/>
            <person name="Grigoriev I.V."/>
            <person name="Nuss D."/>
        </authorList>
    </citation>
    <scope>NUCLEOTIDE SEQUENCE</scope>
    <source>
        <strain evidence="3">EP155</strain>
    </source>
</reference>